<dbReference type="EMBL" id="NHYD01002528">
    <property type="protein sequence ID" value="PPQ86261.1"/>
    <property type="molecule type" value="Genomic_DNA"/>
</dbReference>
<evidence type="ECO:0000313" key="3">
    <source>
        <dbReference type="Proteomes" id="UP000283269"/>
    </source>
</evidence>
<keyword evidence="1" id="KW-0472">Membrane</keyword>
<protein>
    <submittedName>
        <fullName evidence="2">Uncharacterized protein</fullName>
    </submittedName>
</protein>
<reference evidence="2 3" key="1">
    <citation type="journal article" date="2018" name="Evol. Lett.">
        <title>Horizontal gene cluster transfer increased hallucinogenic mushroom diversity.</title>
        <authorList>
            <person name="Reynolds H.T."/>
            <person name="Vijayakumar V."/>
            <person name="Gluck-Thaler E."/>
            <person name="Korotkin H.B."/>
            <person name="Matheny P.B."/>
            <person name="Slot J.C."/>
        </authorList>
    </citation>
    <scope>NUCLEOTIDE SEQUENCE [LARGE SCALE GENOMIC DNA]</scope>
    <source>
        <strain evidence="2 3">2631</strain>
    </source>
</reference>
<dbReference type="AlphaFoldDB" id="A0A409X6A0"/>
<feature type="transmembrane region" description="Helical" evidence="1">
    <location>
        <begin position="325"/>
        <end position="350"/>
    </location>
</feature>
<proteinExistence type="predicted"/>
<sequence length="893" mass="87559">MGDALAFAFVLADTNTATNIAHAHESTWQPERIEWAEVYGVERGRLGGDEGGVVVVVLDAGVVVVVLDADADVVVAGAVAATPSTVGDDAEDDAEDEEALAFPLPLAPKFDNGVNGEWTAGCGCVSGSAGCGNAGSGDGRAGRRLSGEVGGDDDDDEGGGCAIAVAILVGDVDIGRGLQSTGKVDDAEEGEASSCAADVISFASTVVGSSELLLAFAAAVSVEAAAATAALVLALDLGLSETTFGAGIGTSTTINGTSNTSSPFSFAPCTAPCTPASPATSPSPSTSTCTSFTFLDLPLPLPTIGGIGLTTEGFVSTALFAGLPLAFALALGLLFVFGFGVGFVGGSAAASFSFSASRSSALPLAERVMMIDYPFIHPSVHIRSVKNGIKFAIKFPKRKKTLTSIRLLTFVVPDLLTLGFVFATALSFTVAITDTVAVAALSLTSISPSTSPCSPSASPAPPSGLILIFLPTLGHPSTTPTFSSPPVFRFEPRVACTGAAGADAGGLRAIVAGIRGAGVCGSDVDGTVDINRSTLGAGIGVGVEADDGVEVIAGSEFETPCSVVVVVGNADADDGSDGGVEDVGACVGVAGGGGEAGIEDVSDNDADGVGAGAATAVAETAAVAVRVRGRKARFDISAGVRDRVCLALDGVTGGGGLAFSSLSASIALPSASLCRSFAFALPFLITAASSTSPFSTPLPSALNLLDLLVPITLLAPSPSPSAVTTVFVLGALAFNGAAASEGRARLRVLCSCVGVGAGTGAGDGLNTGVAVYDVLGVGVGVGSALALPFPSTLVAAAAAAVVVAVDNVVAFALTLALIGGGGGGRYMDETGGAGVGWCGRTRRALRRTGATGGTGECGRGSVEGPAALLLPPPLPLVVLCAAPTPVAGAGAGR</sequence>
<keyword evidence="1" id="KW-1133">Transmembrane helix</keyword>
<keyword evidence="3" id="KW-1185">Reference proteome</keyword>
<gene>
    <name evidence="2" type="ORF">CVT25_005548</name>
</gene>
<dbReference type="Proteomes" id="UP000283269">
    <property type="component" value="Unassembled WGS sequence"/>
</dbReference>
<comment type="caution">
    <text evidence="2">The sequence shown here is derived from an EMBL/GenBank/DDBJ whole genome shotgun (WGS) entry which is preliminary data.</text>
</comment>
<organism evidence="2 3">
    <name type="scientific">Psilocybe cyanescens</name>
    <dbReference type="NCBI Taxonomy" id="93625"/>
    <lineage>
        <taxon>Eukaryota</taxon>
        <taxon>Fungi</taxon>
        <taxon>Dikarya</taxon>
        <taxon>Basidiomycota</taxon>
        <taxon>Agaricomycotina</taxon>
        <taxon>Agaricomycetes</taxon>
        <taxon>Agaricomycetidae</taxon>
        <taxon>Agaricales</taxon>
        <taxon>Agaricineae</taxon>
        <taxon>Strophariaceae</taxon>
        <taxon>Psilocybe</taxon>
    </lineage>
</organism>
<name>A0A409X6A0_PSICY</name>
<evidence type="ECO:0000256" key="1">
    <source>
        <dbReference type="SAM" id="Phobius"/>
    </source>
</evidence>
<feature type="transmembrane region" description="Helical" evidence="1">
    <location>
        <begin position="407"/>
        <end position="432"/>
    </location>
</feature>
<accession>A0A409X6A0</accession>
<keyword evidence="1" id="KW-0812">Transmembrane</keyword>
<evidence type="ECO:0000313" key="2">
    <source>
        <dbReference type="EMBL" id="PPQ86261.1"/>
    </source>
</evidence>
<dbReference type="InParanoid" id="A0A409X6A0"/>